<organism evidence="1 2">
    <name type="scientific">Ottowia pentelensis</name>
    <dbReference type="NCBI Taxonomy" id="511108"/>
    <lineage>
        <taxon>Bacteria</taxon>
        <taxon>Pseudomonadati</taxon>
        <taxon>Pseudomonadota</taxon>
        <taxon>Betaproteobacteria</taxon>
        <taxon>Burkholderiales</taxon>
        <taxon>Comamonadaceae</taxon>
        <taxon>Ottowia</taxon>
    </lineage>
</organism>
<protein>
    <submittedName>
        <fullName evidence="1">Uncharacterized protein</fullName>
    </submittedName>
</protein>
<proteinExistence type="predicted"/>
<gene>
    <name evidence="1" type="ORF">ACFFGG_11755</name>
</gene>
<name>A0ABV6PWA1_9BURK</name>
<evidence type="ECO:0000313" key="2">
    <source>
        <dbReference type="Proteomes" id="UP001589834"/>
    </source>
</evidence>
<accession>A0ABV6PWA1</accession>
<sequence length="127" mass="13827">MISVHGCSPVEASDRSISNLEAPKKISRGLFWASLQLPAKPGWFPATWRPTRDLGSAVRRTFVSTSATEALRQTHTFSDLPVGQPLGATWCHGSVEPFIWTKSAGDILQKVIRANSRLSSNQNAALP</sequence>
<dbReference type="Proteomes" id="UP001589834">
    <property type="component" value="Unassembled WGS sequence"/>
</dbReference>
<dbReference type="EMBL" id="JBHLTN010000021">
    <property type="protein sequence ID" value="MFC0593233.1"/>
    <property type="molecule type" value="Genomic_DNA"/>
</dbReference>
<reference evidence="1 2" key="1">
    <citation type="submission" date="2024-09" db="EMBL/GenBank/DDBJ databases">
        <authorList>
            <person name="Sun Q."/>
            <person name="Mori K."/>
        </authorList>
    </citation>
    <scope>NUCLEOTIDE SEQUENCE [LARGE SCALE GENOMIC DNA]</scope>
    <source>
        <strain evidence="1 2">NCAIM B.02336</strain>
    </source>
</reference>
<comment type="caution">
    <text evidence="1">The sequence shown here is derived from an EMBL/GenBank/DDBJ whole genome shotgun (WGS) entry which is preliminary data.</text>
</comment>
<keyword evidence="2" id="KW-1185">Reference proteome</keyword>
<evidence type="ECO:0000313" key="1">
    <source>
        <dbReference type="EMBL" id="MFC0593233.1"/>
    </source>
</evidence>
<dbReference type="RefSeq" id="WP_377483293.1">
    <property type="nucleotide sequence ID" value="NZ_JBHLTN010000021.1"/>
</dbReference>